<dbReference type="PANTHER" id="PTHR43797:SF2">
    <property type="entry name" value="HOMOCYSTEINE_CYSTEINE SYNTHASE"/>
    <property type="match status" value="1"/>
</dbReference>
<keyword evidence="3" id="KW-0808">Transferase</keyword>
<organism evidence="6 7">
    <name type="scientific">Polaromonas jejuensis</name>
    <dbReference type="NCBI Taxonomy" id="457502"/>
    <lineage>
        <taxon>Bacteria</taxon>
        <taxon>Pseudomonadati</taxon>
        <taxon>Pseudomonadota</taxon>
        <taxon>Betaproteobacteria</taxon>
        <taxon>Burkholderiales</taxon>
        <taxon>Comamonadaceae</taxon>
        <taxon>Polaromonas</taxon>
    </lineage>
</organism>
<evidence type="ECO:0000313" key="7">
    <source>
        <dbReference type="Proteomes" id="UP001596084"/>
    </source>
</evidence>
<dbReference type="Pfam" id="PF01053">
    <property type="entry name" value="Cys_Met_Meta_PP"/>
    <property type="match status" value="1"/>
</dbReference>
<reference evidence="7" key="1">
    <citation type="journal article" date="2019" name="Int. J. Syst. Evol. Microbiol.">
        <title>The Global Catalogue of Microorganisms (GCM) 10K type strain sequencing project: providing services to taxonomists for standard genome sequencing and annotation.</title>
        <authorList>
            <consortium name="The Broad Institute Genomics Platform"/>
            <consortium name="The Broad Institute Genome Sequencing Center for Infectious Disease"/>
            <person name="Wu L."/>
            <person name="Ma J."/>
        </authorList>
    </citation>
    <scope>NUCLEOTIDE SEQUENCE [LARGE SCALE GENOMIC DNA]</scope>
    <source>
        <strain evidence="7">CGMCC 4.7277</strain>
    </source>
</reference>
<name>A0ABW0QFC4_9BURK</name>
<dbReference type="Proteomes" id="UP001596084">
    <property type="component" value="Unassembled WGS sequence"/>
</dbReference>
<dbReference type="Gene3D" id="3.40.640.10">
    <property type="entry name" value="Type I PLP-dependent aspartate aminotransferase-like (Major domain)"/>
    <property type="match status" value="1"/>
</dbReference>
<dbReference type="InterPro" id="IPR015421">
    <property type="entry name" value="PyrdxlP-dep_Trfase_major"/>
</dbReference>
<dbReference type="PANTHER" id="PTHR43797">
    <property type="entry name" value="HOMOCYSTEINE/CYSTEINE SYNTHASE"/>
    <property type="match status" value="1"/>
</dbReference>
<evidence type="ECO:0000256" key="2">
    <source>
        <dbReference type="ARBA" id="ARBA00009077"/>
    </source>
</evidence>
<comment type="caution">
    <text evidence="6">The sequence shown here is derived from an EMBL/GenBank/DDBJ whole genome shotgun (WGS) entry which is preliminary data.</text>
</comment>
<dbReference type="Gene3D" id="3.90.1150.10">
    <property type="entry name" value="Aspartate Aminotransferase, domain 1"/>
    <property type="match status" value="1"/>
</dbReference>
<sequence>MNNEPGLTTEIVHSDREFGVEHGGLHKPIHTSVQYGFDKVEDLIGVFQGTLKGGFNYARQGTPTTAALEAKLTMMEQGVGTVSFATGMAAITALFLTLLRAGDHIVSSRYVFGNTNSLLGTLGDLGIAVSKVDACVVRHVAQALRPETRMVFVETVANPGTQIPDLDAIGRLCREKGVLFVVDNTILSPALFRPKDVGAGLVVHSLTKTIAGHGNALGGAVIDTGLFDWSRYPNINEAYRKGDAKQWGLTQIRKKGLRDMGGSLSSQHAHLIGAGAETLVLRLAQTSATAMALARFLEGHPAVARVHYPMLQSHPQHALAQKHFKAGSWLMAFELRNADACLEVLNRLKLPVKATGMGDSRTLVIPVAHTIFWEAGAAARAEMGIADGLIRVSVGLEDSADLIADFAQALAD</sequence>
<proteinExistence type="inferred from homology"/>
<dbReference type="NCBIfam" id="NF004609">
    <property type="entry name" value="PRK05939.1"/>
    <property type="match status" value="1"/>
</dbReference>
<gene>
    <name evidence="6" type="ORF">ACFPP7_21585</name>
</gene>
<evidence type="ECO:0000256" key="4">
    <source>
        <dbReference type="ARBA" id="ARBA00022898"/>
    </source>
</evidence>
<accession>A0ABW0QFC4</accession>
<evidence type="ECO:0000313" key="6">
    <source>
        <dbReference type="EMBL" id="MFC5523485.1"/>
    </source>
</evidence>
<dbReference type="SUPFAM" id="SSF53383">
    <property type="entry name" value="PLP-dependent transferases"/>
    <property type="match status" value="1"/>
</dbReference>
<evidence type="ECO:0000256" key="1">
    <source>
        <dbReference type="ARBA" id="ARBA00001933"/>
    </source>
</evidence>
<dbReference type="RefSeq" id="WP_068832694.1">
    <property type="nucleotide sequence ID" value="NZ_JBHSMX010000065.1"/>
</dbReference>
<dbReference type="EMBL" id="JBHSMX010000065">
    <property type="protein sequence ID" value="MFC5523485.1"/>
    <property type="molecule type" value="Genomic_DNA"/>
</dbReference>
<dbReference type="InterPro" id="IPR000277">
    <property type="entry name" value="Cys/Met-Metab_PyrdxlP-dep_enz"/>
</dbReference>
<dbReference type="InterPro" id="IPR006235">
    <property type="entry name" value="OAc-hSer/O-AcSer_sulfhydrylase"/>
</dbReference>
<evidence type="ECO:0000256" key="5">
    <source>
        <dbReference type="RuleBase" id="RU362118"/>
    </source>
</evidence>
<dbReference type="PIRSF" id="PIRSF001434">
    <property type="entry name" value="CGS"/>
    <property type="match status" value="1"/>
</dbReference>
<evidence type="ECO:0000256" key="3">
    <source>
        <dbReference type="ARBA" id="ARBA00022679"/>
    </source>
</evidence>
<protein>
    <submittedName>
        <fullName evidence="6">Cystathionine gamma-synthase family protein</fullName>
    </submittedName>
</protein>
<dbReference type="InterPro" id="IPR015424">
    <property type="entry name" value="PyrdxlP-dep_Trfase"/>
</dbReference>
<comment type="cofactor">
    <cofactor evidence="1 5">
        <name>pyridoxal 5'-phosphate</name>
        <dbReference type="ChEBI" id="CHEBI:597326"/>
    </cofactor>
</comment>
<dbReference type="InterPro" id="IPR015422">
    <property type="entry name" value="PyrdxlP-dep_Trfase_small"/>
</dbReference>
<keyword evidence="7" id="KW-1185">Reference proteome</keyword>
<keyword evidence="4 5" id="KW-0663">Pyridoxal phosphate</keyword>
<comment type="similarity">
    <text evidence="2 5">Belongs to the trans-sulfuration enzymes family.</text>
</comment>